<dbReference type="EMBL" id="CU466930">
    <property type="protein sequence ID" value="CAO80148.1"/>
    <property type="molecule type" value="Genomic_DNA"/>
</dbReference>
<sequence>MVYGFIYQENTRTMKNVLLIFYYFPPAGGSGVQRGLKFAKYLPEFGFRPVILCADSRFLKQPRDYTLLRELPNKVKIFRTFALDINWFYKLLWGLKLNKIVNFLRRNVFIPDGEILWLPFAIHKLKKIMATNNINQVLVSVPPYSLIFLAKYLKKHYQTKVCLDFRDPWSFGIGRKYLKPPDWVTAIENRWEKEIVTRADQVICVSSVMIEEFRHLYPYLDKNKFVCITNGYDEKDFPVSLPPIRNAKFTIIYTGSFYDELQPDILWQAILELIQEGCLNPRKIAVEIYGRNFRNFVLGKYITDPILNQIVHFHGYINHRNSIQILRAADVLLLYLGSGEAQRAIVTAKVFEYLRSGKPILAIIDSSGAAADILKPANTAFIADSSSIHSIKETLGNLYRLWEKDKLQTEPKWDYIQQFERKALTAKLAEVFSALEQ</sequence>
<accession>B0VF96</accession>
<dbReference type="PANTHER" id="PTHR12526:SF630">
    <property type="entry name" value="GLYCOSYLTRANSFERASE"/>
    <property type="match status" value="1"/>
</dbReference>
<dbReference type="KEGG" id="caci:CLOAM0241"/>
<dbReference type="InterPro" id="IPR028098">
    <property type="entry name" value="Glyco_trans_4-like_N"/>
</dbReference>
<dbReference type="SUPFAM" id="SSF53756">
    <property type="entry name" value="UDP-Glycosyltransferase/glycogen phosphorylase"/>
    <property type="match status" value="1"/>
</dbReference>
<gene>
    <name evidence="3" type="ordered locus">CLOAM0241</name>
</gene>
<dbReference type="InterPro" id="IPR001296">
    <property type="entry name" value="Glyco_trans_1"/>
</dbReference>
<dbReference type="Pfam" id="PF00534">
    <property type="entry name" value="Glycos_transf_1"/>
    <property type="match status" value="1"/>
</dbReference>
<dbReference type="STRING" id="459349.CLOAM0241"/>
<dbReference type="Gene3D" id="3.40.50.2000">
    <property type="entry name" value="Glycogen Phosphorylase B"/>
    <property type="match status" value="2"/>
</dbReference>
<protein>
    <submittedName>
        <fullName evidence="3">Uncharacterized protein</fullName>
    </submittedName>
</protein>
<reference evidence="3 4" key="1">
    <citation type="journal article" date="2008" name="J. Bacteriol.">
        <title>'Candidatus Cloacamonas acidaminovorans': genome sequence reconstruction provides a first glimpse of a new bacterial division.</title>
        <authorList>
            <person name="Pelletier E."/>
            <person name="Kreimeyer A."/>
            <person name="Bocs S."/>
            <person name="Rouy Z."/>
            <person name="Gyapay G."/>
            <person name="Chouari R."/>
            <person name="Riviere D."/>
            <person name="Ganesan A."/>
            <person name="Daegelen P."/>
            <person name="Sghir A."/>
            <person name="Cohen G.N."/>
            <person name="Medigue C."/>
            <person name="Weissenbach J."/>
            <person name="Le Paslier D."/>
        </authorList>
    </citation>
    <scope>NUCLEOTIDE SEQUENCE [LARGE SCALE GENOMIC DNA]</scope>
    <source>
        <strain evidence="4">Evry</strain>
    </source>
</reference>
<keyword evidence="4" id="KW-1185">Reference proteome</keyword>
<organism evidence="3 4">
    <name type="scientific">Cloacimonas acidaminovorans (strain Evry)</name>
    <dbReference type="NCBI Taxonomy" id="459349"/>
    <lineage>
        <taxon>Bacteria</taxon>
        <taxon>Pseudomonadati</taxon>
        <taxon>Candidatus Cloacimonadota</taxon>
        <taxon>Candidatus Cloacimonadia</taxon>
        <taxon>Candidatus Cloacimonadales</taxon>
        <taxon>Candidatus Cloacimonadaceae</taxon>
        <taxon>Candidatus Cloacimonas</taxon>
    </lineage>
</organism>
<dbReference type="Proteomes" id="UP000002019">
    <property type="component" value="Chromosome"/>
</dbReference>
<feature type="domain" description="Glycosyl transferase family 1" evidence="1">
    <location>
        <begin position="245"/>
        <end position="404"/>
    </location>
</feature>
<dbReference type="eggNOG" id="COG0438">
    <property type="taxonomic scope" value="Bacteria"/>
</dbReference>
<feature type="domain" description="Glycosyltransferase subfamily 4-like N-terminal" evidence="2">
    <location>
        <begin position="64"/>
        <end position="234"/>
    </location>
</feature>
<dbReference type="Pfam" id="PF13439">
    <property type="entry name" value="Glyco_transf_4"/>
    <property type="match status" value="1"/>
</dbReference>
<dbReference type="CAZy" id="GT4">
    <property type="family name" value="Glycosyltransferase Family 4"/>
</dbReference>
<evidence type="ECO:0000259" key="2">
    <source>
        <dbReference type="Pfam" id="PF13439"/>
    </source>
</evidence>
<dbReference type="GO" id="GO:0016757">
    <property type="term" value="F:glycosyltransferase activity"/>
    <property type="evidence" value="ECO:0007669"/>
    <property type="project" value="InterPro"/>
</dbReference>
<name>B0VF96_CLOAI</name>
<dbReference type="PANTHER" id="PTHR12526">
    <property type="entry name" value="GLYCOSYLTRANSFERASE"/>
    <property type="match status" value="1"/>
</dbReference>
<dbReference type="HOGENOM" id="CLU_032377_0_0_0"/>
<evidence type="ECO:0000259" key="1">
    <source>
        <dbReference type="Pfam" id="PF00534"/>
    </source>
</evidence>
<proteinExistence type="predicted"/>
<dbReference type="AlphaFoldDB" id="B0VF96"/>
<evidence type="ECO:0000313" key="4">
    <source>
        <dbReference type="Proteomes" id="UP000002019"/>
    </source>
</evidence>
<evidence type="ECO:0000313" key="3">
    <source>
        <dbReference type="EMBL" id="CAO80148.1"/>
    </source>
</evidence>